<keyword evidence="4" id="KW-1134">Transmembrane beta strand</keyword>
<dbReference type="PANTHER" id="PTHR30026:SF20">
    <property type="entry name" value="OUTER MEMBRANE PROTEIN TOLC"/>
    <property type="match status" value="1"/>
</dbReference>
<dbReference type="RefSeq" id="WP_232035465.1">
    <property type="nucleotide sequence ID" value="NZ_AP018449.1"/>
</dbReference>
<proteinExistence type="inferred from homology"/>
<keyword evidence="5" id="KW-0812">Transmembrane</keyword>
<dbReference type="EMBL" id="AP018449">
    <property type="protein sequence ID" value="BBB92184.1"/>
    <property type="molecule type" value="Genomic_DNA"/>
</dbReference>
<dbReference type="PANTHER" id="PTHR30026">
    <property type="entry name" value="OUTER MEMBRANE PROTEIN TOLC"/>
    <property type="match status" value="1"/>
</dbReference>
<dbReference type="InterPro" id="IPR003423">
    <property type="entry name" value="OMP_efflux"/>
</dbReference>
<gene>
    <name evidence="9" type="primary">tolC_2</name>
    <name evidence="9" type="ORF">MAMMFC1_02869</name>
</gene>
<evidence type="ECO:0000313" key="10">
    <source>
        <dbReference type="Proteomes" id="UP000276437"/>
    </source>
</evidence>
<dbReference type="SUPFAM" id="SSF56954">
    <property type="entry name" value="Outer membrane efflux proteins (OEP)"/>
    <property type="match status" value="1"/>
</dbReference>
<dbReference type="InterPro" id="IPR051906">
    <property type="entry name" value="TolC-like"/>
</dbReference>
<keyword evidence="7" id="KW-0998">Cell outer membrane</keyword>
<keyword evidence="6" id="KW-0472">Membrane</keyword>
<keyword evidence="10" id="KW-1185">Reference proteome</keyword>
<keyword evidence="8" id="KW-0732">Signal</keyword>
<protein>
    <submittedName>
        <fullName evidence="9">Outer membrane protein TolC</fullName>
    </submittedName>
</protein>
<dbReference type="Proteomes" id="UP000276437">
    <property type="component" value="Chromosome"/>
</dbReference>
<dbReference type="GO" id="GO:1990281">
    <property type="term" value="C:efflux pump complex"/>
    <property type="evidence" value="ECO:0007669"/>
    <property type="project" value="TreeGrafter"/>
</dbReference>
<organism evidence="9 10">
    <name type="scientific">Methylomusa anaerophila</name>
    <dbReference type="NCBI Taxonomy" id="1930071"/>
    <lineage>
        <taxon>Bacteria</taxon>
        <taxon>Bacillati</taxon>
        <taxon>Bacillota</taxon>
        <taxon>Negativicutes</taxon>
        <taxon>Selenomonadales</taxon>
        <taxon>Sporomusaceae</taxon>
        <taxon>Methylomusa</taxon>
    </lineage>
</organism>
<comment type="similarity">
    <text evidence="2">Belongs to the outer membrane factor (OMF) (TC 1.B.17) family.</text>
</comment>
<feature type="chain" id="PRO_5016599938" evidence="8">
    <location>
        <begin position="28"/>
        <end position="425"/>
    </location>
</feature>
<accession>A0A348AM86</accession>
<comment type="subcellular location">
    <subcellularLocation>
        <location evidence="1">Cell outer membrane</location>
    </subcellularLocation>
</comment>
<evidence type="ECO:0000256" key="3">
    <source>
        <dbReference type="ARBA" id="ARBA00022448"/>
    </source>
</evidence>
<sequence length="425" mass="46890">MERLKRRIAKLLVSILTLFAFSHPVLAAPIELTLADSISLALKNNKDIKISTLARDKAVWVIKQEEAGKGVSLNLNHSARRSDSAGGDPATNFSNNVSLSVPIYSGGKLESQIDQAKLELKIADLGLDATMQQTKQNVTTYYFNVLQYRNEAQINRETVDNYTAHLKDVQAKYEIGTVAKTDVLASQVSLATAQDDLIKAENNYNVAVATLNNAIGLSLDSELTLKEGLKYEKNSLTLEDCVKYALANHPEIAEYQTKIASAEDDVKIAKSGDKPTVDFAVGQSWYDKDFPGANNSNWQATITASFNLFDSGLNKSRVQQSQYSLATAQEAADQKRDTVLLDVRQYYLSMREAEKRIDTNQVAVNQAQENLKIQEARYSAGVGTNLDVLDAVLHLNQTKINDIQALYDYNTSKAQLDKAMGVPVQ</sequence>
<dbReference type="GO" id="GO:0009279">
    <property type="term" value="C:cell outer membrane"/>
    <property type="evidence" value="ECO:0007669"/>
    <property type="project" value="UniProtKB-SubCell"/>
</dbReference>
<dbReference type="KEGG" id="mana:MAMMFC1_02869"/>
<dbReference type="Gene3D" id="1.20.1600.10">
    <property type="entry name" value="Outer membrane efflux proteins (OEP)"/>
    <property type="match status" value="1"/>
</dbReference>
<evidence type="ECO:0000256" key="2">
    <source>
        <dbReference type="ARBA" id="ARBA00007613"/>
    </source>
</evidence>
<dbReference type="GO" id="GO:0015288">
    <property type="term" value="F:porin activity"/>
    <property type="evidence" value="ECO:0007669"/>
    <property type="project" value="TreeGrafter"/>
</dbReference>
<evidence type="ECO:0000256" key="8">
    <source>
        <dbReference type="SAM" id="SignalP"/>
    </source>
</evidence>
<dbReference type="AlphaFoldDB" id="A0A348AM86"/>
<evidence type="ECO:0000256" key="7">
    <source>
        <dbReference type="ARBA" id="ARBA00023237"/>
    </source>
</evidence>
<reference evidence="9 10" key="1">
    <citation type="journal article" date="2018" name="Int. J. Syst. Evol. Microbiol.">
        <title>Methylomusa anaerophila gen. nov., sp. nov., an anaerobic methanol-utilizing bacterium isolated from a microbial fuel cell.</title>
        <authorList>
            <person name="Amano N."/>
            <person name="Yamamuro A."/>
            <person name="Miyahara M."/>
            <person name="Kouzuma A."/>
            <person name="Abe T."/>
            <person name="Watanabe K."/>
        </authorList>
    </citation>
    <scope>NUCLEOTIDE SEQUENCE [LARGE SCALE GENOMIC DNA]</scope>
    <source>
        <strain evidence="9 10">MMFC1</strain>
    </source>
</reference>
<evidence type="ECO:0000313" key="9">
    <source>
        <dbReference type="EMBL" id="BBB92184.1"/>
    </source>
</evidence>
<evidence type="ECO:0000256" key="1">
    <source>
        <dbReference type="ARBA" id="ARBA00004442"/>
    </source>
</evidence>
<evidence type="ECO:0000256" key="5">
    <source>
        <dbReference type="ARBA" id="ARBA00022692"/>
    </source>
</evidence>
<feature type="signal peptide" evidence="8">
    <location>
        <begin position="1"/>
        <end position="27"/>
    </location>
</feature>
<dbReference type="Pfam" id="PF02321">
    <property type="entry name" value="OEP"/>
    <property type="match status" value="2"/>
</dbReference>
<keyword evidence="3" id="KW-0813">Transport</keyword>
<name>A0A348AM86_9FIRM</name>
<dbReference type="GO" id="GO:0015562">
    <property type="term" value="F:efflux transmembrane transporter activity"/>
    <property type="evidence" value="ECO:0007669"/>
    <property type="project" value="InterPro"/>
</dbReference>
<evidence type="ECO:0000256" key="6">
    <source>
        <dbReference type="ARBA" id="ARBA00023136"/>
    </source>
</evidence>
<evidence type="ECO:0000256" key="4">
    <source>
        <dbReference type="ARBA" id="ARBA00022452"/>
    </source>
</evidence>